<dbReference type="PROSITE" id="PS51257">
    <property type="entry name" value="PROKAR_LIPOPROTEIN"/>
    <property type="match status" value="1"/>
</dbReference>
<dbReference type="AlphaFoldDB" id="A0A5J5EXI5"/>
<accession>A0A5J5EXI5</accession>
<keyword evidence="2" id="KW-1185">Reference proteome</keyword>
<gene>
    <name evidence="1" type="ORF">FN846DRAFT_889984</name>
</gene>
<dbReference type="Proteomes" id="UP000326924">
    <property type="component" value="Unassembled WGS sequence"/>
</dbReference>
<organism evidence="1 2">
    <name type="scientific">Sphaerosporella brunnea</name>
    <dbReference type="NCBI Taxonomy" id="1250544"/>
    <lineage>
        <taxon>Eukaryota</taxon>
        <taxon>Fungi</taxon>
        <taxon>Dikarya</taxon>
        <taxon>Ascomycota</taxon>
        <taxon>Pezizomycotina</taxon>
        <taxon>Pezizomycetes</taxon>
        <taxon>Pezizales</taxon>
        <taxon>Pyronemataceae</taxon>
        <taxon>Sphaerosporella</taxon>
    </lineage>
</organism>
<sequence>MARNCLLAMVKSEVGFAFAVYNCWFLGLSCGVGELQPVCGVSGLSSVVGRRSVIILKHKPRGQEQLLCLTAKLVVEDFQITKWTTPKLVQKCPAVAVRIDDGTSMYLCMCFSNPVGACLFRFVLETKPVNTEVLLKTATMQSAAPGKGWLSCHASTGPGQLLSPAGSVPQLQPPGQE</sequence>
<name>A0A5J5EXI5_9PEZI</name>
<proteinExistence type="predicted"/>
<comment type="caution">
    <text evidence="1">The sequence shown here is derived from an EMBL/GenBank/DDBJ whole genome shotgun (WGS) entry which is preliminary data.</text>
</comment>
<dbReference type="EMBL" id="VXIS01000083">
    <property type="protein sequence ID" value="KAA8906899.1"/>
    <property type="molecule type" value="Genomic_DNA"/>
</dbReference>
<protein>
    <submittedName>
        <fullName evidence="1">Uncharacterized protein</fullName>
    </submittedName>
</protein>
<dbReference type="InParanoid" id="A0A5J5EXI5"/>
<evidence type="ECO:0000313" key="2">
    <source>
        <dbReference type="Proteomes" id="UP000326924"/>
    </source>
</evidence>
<reference evidence="1 2" key="1">
    <citation type="submission" date="2019-09" db="EMBL/GenBank/DDBJ databases">
        <title>Draft genome of the ectomycorrhizal ascomycete Sphaerosporella brunnea.</title>
        <authorList>
            <consortium name="DOE Joint Genome Institute"/>
            <person name="Benucci G.M."/>
            <person name="Marozzi G."/>
            <person name="Antonielli L."/>
            <person name="Sanchez S."/>
            <person name="Marco P."/>
            <person name="Wang X."/>
            <person name="Falini L.B."/>
            <person name="Barry K."/>
            <person name="Haridas S."/>
            <person name="Lipzen A."/>
            <person name="Labutti K."/>
            <person name="Grigoriev I.V."/>
            <person name="Murat C."/>
            <person name="Martin F."/>
            <person name="Albertini E."/>
            <person name="Donnini D."/>
            <person name="Bonito G."/>
        </authorList>
    </citation>
    <scope>NUCLEOTIDE SEQUENCE [LARGE SCALE GENOMIC DNA]</scope>
    <source>
        <strain evidence="1 2">Sb_GMNB300</strain>
    </source>
</reference>
<evidence type="ECO:0000313" key="1">
    <source>
        <dbReference type="EMBL" id="KAA8906899.1"/>
    </source>
</evidence>